<keyword evidence="5" id="KW-1185">Reference proteome</keyword>
<feature type="transmembrane region" description="Helical" evidence="2">
    <location>
        <begin position="367"/>
        <end position="387"/>
    </location>
</feature>
<name>A0A844DAH3_9BURK</name>
<feature type="region of interest" description="Disordered" evidence="1">
    <location>
        <begin position="1"/>
        <end position="30"/>
    </location>
</feature>
<evidence type="ECO:0000256" key="1">
    <source>
        <dbReference type="SAM" id="MobiDB-lite"/>
    </source>
</evidence>
<proteinExistence type="predicted"/>
<keyword evidence="2" id="KW-1133">Transmembrane helix</keyword>
<sequence>MVFETLRAHQGRPGAQRHGQHQRHHQGQAEAGLPAGRRAQALNQTALPAEAERLLFLDGLRALAALWVMFGHIYLFAVGWQAQTFWAALPLNLLMYMHLGVDIFLVLSGYCLALPAVRHGYRVAAGWSSFFTARAFRILPPYMATLALILLVNCFVPLAAWGRHDLGLTATMSSQVWWSNLLLLQDIYGQYNNINGAFWSIACEWHLYFTFPLLIWLLRRYGLGVLLAVSIALAWGLTRLSGAYPRLPLLDASVPQPPYFIALFVLGIAAAALAHGQPFAAWRAQMQRHAWVAAAMLLALLAGVIHHYFIVDPASAVKFAGRFALVDPLTGAFSAALLVALSGLAPGRPLRRLFEQRALVRIGGFSYSLYLVHIPIVASVFQGLLQLPAYANLGSLPKFFGLALLAAPLCLGFAYGFARVFERRIHWRPRRRGAPA</sequence>
<dbReference type="GO" id="GO:0016747">
    <property type="term" value="F:acyltransferase activity, transferring groups other than amino-acyl groups"/>
    <property type="evidence" value="ECO:0007669"/>
    <property type="project" value="InterPro"/>
</dbReference>
<evidence type="ECO:0000313" key="5">
    <source>
        <dbReference type="Proteomes" id="UP000439986"/>
    </source>
</evidence>
<feature type="transmembrane region" description="Helical" evidence="2">
    <location>
        <begin position="259"/>
        <end position="278"/>
    </location>
</feature>
<feature type="transmembrane region" description="Helical" evidence="2">
    <location>
        <begin position="225"/>
        <end position="247"/>
    </location>
</feature>
<organism evidence="4 5">
    <name type="scientific">Duganella aquatilis</name>
    <dbReference type="NCBI Taxonomy" id="2666082"/>
    <lineage>
        <taxon>Bacteria</taxon>
        <taxon>Pseudomonadati</taxon>
        <taxon>Pseudomonadota</taxon>
        <taxon>Betaproteobacteria</taxon>
        <taxon>Burkholderiales</taxon>
        <taxon>Oxalobacteraceae</taxon>
        <taxon>Telluria group</taxon>
        <taxon>Duganella</taxon>
    </lineage>
</organism>
<feature type="transmembrane region" description="Helical" evidence="2">
    <location>
        <begin position="399"/>
        <end position="421"/>
    </location>
</feature>
<accession>A0A844DAH3</accession>
<reference evidence="4 5" key="1">
    <citation type="submission" date="2019-11" db="EMBL/GenBank/DDBJ databases">
        <title>Novel species isolated from a subtropical stream in China.</title>
        <authorList>
            <person name="Lu H."/>
        </authorList>
    </citation>
    <scope>NUCLEOTIDE SEQUENCE [LARGE SCALE GENOMIC DNA]</scope>
    <source>
        <strain evidence="4 5">FT26W</strain>
    </source>
</reference>
<feature type="transmembrane region" description="Helical" evidence="2">
    <location>
        <begin position="290"/>
        <end position="309"/>
    </location>
</feature>
<evidence type="ECO:0000259" key="3">
    <source>
        <dbReference type="Pfam" id="PF01757"/>
    </source>
</evidence>
<evidence type="ECO:0000313" key="4">
    <source>
        <dbReference type="EMBL" id="MRW85296.1"/>
    </source>
</evidence>
<gene>
    <name evidence="4" type="ORF">GJ698_14520</name>
</gene>
<evidence type="ECO:0000256" key="2">
    <source>
        <dbReference type="SAM" id="Phobius"/>
    </source>
</evidence>
<dbReference type="PANTHER" id="PTHR23028">
    <property type="entry name" value="ACETYLTRANSFERASE"/>
    <property type="match status" value="1"/>
</dbReference>
<feature type="transmembrane region" description="Helical" evidence="2">
    <location>
        <begin position="197"/>
        <end position="218"/>
    </location>
</feature>
<feature type="domain" description="Acyltransferase 3" evidence="3">
    <location>
        <begin position="55"/>
        <end position="413"/>
    </location>
</feature>
<keyword evidence="2" id="KW-0812">Transmembrane</keyword>
<feature type="transmembrane region" description="Helical" evidence="2">
    <location>
        <begin position="94"/>
        <end position="117"/>
    </location>
</feature>
<dbReference type="Pfam" id="PF01757">
    <property type="entry name" value="Acyl_transf_3"/>
    <property type="match status" value="1"/>
</dbReference>
<keyword evidence="4" id="KW-0012">Acyltransferase</keyword>
<dbReference type="InterPro" id="IPR050879">
    <property type="entry name" value="Acyltransferase_3"/>
</dbReference>
<dbReference type="EMBL" id="WKJL01000009">
    <property type="protein sequence ID" value="MRW85296.1"/>
    <property type="molecule type" value="Genomic_DNA"/>
</dbReference>
<keyword evidence="4" id="KW-0808">Transferase</keyword>
<protein>
    <submittedName>
        <fullName evidence="4">Acyltransferase family protein</fullName>
    </submittedName>
</protein>
<feature type="transmembrane region" description="Helical" evidence="2">
    <location>
        <begin position="329"/>
        <end position="346"/>
    </location>
</feature>
<dbReference type="AlphaFoldDB" id="A0A844DAH3"/>
<dbReference type="Proteomes" id="UP000439986">
    <property type="component" value="Unassembled WGS sequence"/>
</dbReference>
<keyword evidence="2" id="KW-0472">Membrane</keyword>
<feature type="transmembrane region" description="Helical" evidence="2">
    <location>
        <begin position="138"/>
        <end position="162"/>
    </location>
</feature>
<feature type="transmembrane region" description="Helical" evidence="2">
    <location>
        <begin position="62"/>
        <end position="82"/>
    </location>
</feature>
<dbReference type="InterPro" id="IPR002656">
    <property type="entry name" value="Acyl_transf_3_dom"/>
</dbReference>
<comment type="caution">
    <text evidence="4">The sequence shown here is derived from an EMBL/GenBank/DDBJ whole genome shotgun (WGS) entry which is preliminary data.</text>
</comment>